<keyword evidence="8" id="KW-1185">Reference proteome</keyword>
<comment type="subcellular location">
    <subcellularLocation>
        <location evidence="1">Membrane</location>
        <topology evidence="1">Multi-pass membrane protein</topology>
    </subcellularLocation>
</comment>
<feature type="transmembrane region" description="Helical" evidence="5">
    <location>
        <begin position="7"/>
        <end position="28"/>
    </location>
</feature>
<dbReference type="AlphaFoldDB" id="A0A1K1RWL8"/>
<dbReference type="Pfam" id="PF07291">
    <property type="entry name" value="MauE"/>
    <property type="match status" value="1"/>
</dbReference>
<keyword evidence="4 5" id="KW-0472">Membrane</keyword>
<dbReference type="EMBL" id="FPJE01000037">
    <property type="protein sequence ID" value="SFW76175.1"/>
    <property type="molecule type" value="Genomic_DNA"/>
</dbReference>
<dbReference type="STRING" id="1150368.SAMN02927921_04082"/>
<keyword evidence="2 5" id="KW-0812">Transmembrane</keyword>
<feature type="transmembrane region" description="Helical" evidence="5">
    <location>
        <begin position="48"/>
        <end position="71"/>
    </location>
</feature>
<protein>
    <submittedName>
        <fullName evidence="7">Methylamine utilisation protein MauE</fullName>
    </submittedName>
</protein>
<evidence type="ECO:0000313" key="7">
    <source>
        <dbReference type="EMBL" id="SFW76175.1"/>
    </source>
</evidence>
<dbReference type="UniPathway" id="UPA00895"/>
<keyword evidence="3 5" id="KW-1133">Transmembrane helix</keyword>
<evidence type="ECO:0000256" key="4">
    <source>
        <dbReference type="ARBA" id="ARBA00023136"/>
    </source>
</evidence>
<dbReference type="GO" id="GO:0030416">
    <property type="term" value="P:methylamine metabolic process"/>
    <property type="evidence" value="ECO:0007669"/>
    <property type="project" value="InterPro"/>
</dbReference>
<sequence length="148" mass="16708">MRFILRYRPWIVETICLLFVVLFTYAAVSKLLEFEKFRAQLGQSPLLTAFADMVVWTIPAVELAISLLLFVPRFRLGALYASLSLMTLFTAYIVAVLYFSPYVPCSCGGILENLGWTEHLVFNLVFIALAIAGIVLYTTPEKTNTTRV</sequence>
<evidence type="ECO:0000256" key="2">
    <source>
        <dbReference type="ARBA" id="ARBA00022692"/>
    </source>
</evidence>
<feature type="transmembrane region" description="Helical" evidence="5">
    <location>
        <begin position="78"/>
        <end position="100"/>
    </location>
</feature>
<dbReference type="GO" id="GO:0016020">
    <property type="term" value="C:membrane"/>
    <property type="evidence" value="ECO:0007669"/>
    <property type="project" value="UniProtKB-SubCell"/>
</dbReference>
<dbReference type="InterPro" id="IPR009908">
    <property type="entry name" value="Methylamine_util_MauE"/>
</dbReference>
<dbReference type="Proteomes" id="UP000182248">
    <property type="component" value="Unassembled WGS sequence"/>
</dbReference>
<reference evidence="7 8" key="1">
    <citation type="submission" date="2016-11" db="EMBL/GenBank/DDBJ databases">
        <authorList>
            <person name="Jaros S."/>
            <person name="Januszkiewicz K."/>
            <person name="Wedrychowicz H."/>
        </authorList>
    </citation>
    <scope>NUCLEOTIDE SEQUENCE [LARGE SCALE GENOMIC DNA]</scope>
    <source>
        <strain evidence="7 8">CGMCC 1.12145</strain>
    </source>
</reference>
<evidence type="ECO:0000256" key="3">
    <source>
        <dbReference type="ARBA" id="ARBA00022989"/>
    </source>
</evidence>
<proteinExistence type="predicted"/>
<gene>
    <name evidence="7" type="ORF">SAMN02927921_04082</name>
</gene>
<organism evidence="7 8">
    <name type="scientific">Sinomicrobium oceani</name>
    <dbReference type="NCBI Taxonomy" id="1150368"/>
    <lineage>
        <taxon>Bacteria</taxon>
        <taxon>Pseudomonadati</taxon>
        <taxon>Bacteroidota</taxon>
        <taxon>Flavobacteriia</taxon>
        <taxon>Flavobacteriales</taxon>
        <taxon>Flavobacteriaceae</taxon>
        <taxon>Sinomicrobium</taxon>
    </lineage>
</organism>
<dbReference type="RefSeq" id="WP_072319304.1">
    <property type="nucleotide sequence ID" value="NZ_FPJE01000037.1"/>
</dbReference>
<evidence type="ECO:0000259" key="6">
    <source>
        <dbReference type="Pfam" id="PF07291"/>
    </source>
</evidence>
<dbReference type="OrthoDB" id="673785at2"/>
<feature type="domain" description="Methylamine utilisation protein MauE" evidence="6">
    <location>
        <begin position="9"/>
        <end position="135"/>
    </location>
</feature>
<evidence type="ECO:0000256" key="1">
    <source>
        <dbReference type="ARBA" id="ARBA00004141"/>
    </source>
</evidence>
<evidence type="ECO:0000313" key="8">
    <source>
        <dbReference type="Proteomes" id="UP000182248"/>
    </source>
</evidence>
<name>A0A1K1RWL8_9FLAO</name>
<accession>A0A1K1RWL8</accession>
<feature type="transmembrane region" description="Helical" evidence="5">
    <location>
        <begin position="120"/>
        <end position="139"/>
    </location>
</feature>
<evidence type="ECO:0000256" key="5">
    <source>
        <dbReference type="SAM" id="Phobius"/>
    </source>
</evidence>